<keyword evidence="5" id="KW-1185">Reference proteome</keyword>
<name>A0A3M9NBX4_9BACT</name>
<dbReference type="EMBL" id="RJJR01000011">
    <property type="protein sequence ID" value="RNI35299.1"/>
    <property type="molecule type" value="Genomic_DNA"/>
</dbReference>
<dbReference type="PANTHER" id="PTHR31151:SF0">
    <property type="entry name" value="PROLINE-TRNA LIGASE (DUF1680)"/>
    <property type="match status" value="1"/>
</dbReference>
<feature type="domain" description="Non-reducing end beta-L-arabinofuranosidase-like GH127 catalytic" evidence="2">
    <location>
        <begin position="101"/>
        <end position="426"/>
    </location>
</feature>
<dbReference type="OrthoDB" id="9757939at2"/>
<dbReference type="RefSeq" id="WP_123121286.1">
    <property type="nucleotide sequence ID" value="NZ_RJJR01000011.1"/>
</dbReference>
<dbReference type="Pfam" id="PF07944">
    <property type="entry name" value="Beta-AFase-like_GH127_cat"/>
    <property type="match status" value="1"/>
</dbReference>
<dbReference type="GO" id="GO:0005975">
    <property type="term" value="P:carbohydrate metabolic process"/>
    <property type="evidence" value="ECO:0007669"/>
    <property type="project" value="InterPro"/>
</dbReference>
<dbReference type="InterPro" id="IPR012878">
    <property type="entry name" value="Beta-AFase-like_GH127_cat"/>
</dbReference>
<organism evidence="4 5">
    <name type="scientific">Hanamia caeni</name>
    <dbReference type="NCBI Taxonomy" id="2294116"/>
    <lineage>
        <taxon>Bacteria</taxon>
        <taxon>Pseudomonadati</taxon>
        <taxon>Bacteroidota</taxon>
        <taxon>Chitinophagia</taxon>
        <taxon>Chitinophagales</taxon>
        <taxon>Chitinophagaceae</taxon>
        <taxon>Hanamia</taxon>
    </lineage>
</organism>
<dbReference type="PANTHER" id="PTHR31151">
    <property type="entry name" value="PROLINE-TRNA LIGASE (DUF1680)"/>
    <property type="match status" value="1"/>
</dbReference>
<keyword evidence="1" id="KW-0732">Signal</keyword>
<feature type="domain" description="Non-reducing end beta-L-arabinofuranosidase-like GH127 middle" evidence="3">
    <location>
        <begin position="438"/>
        <end position="536"/>
    </location>
</feature>
<sequence>MKIKIHAIYCFTVFAFCIHSSSFAQDHIKATVVERPSTATYNAHYVSNKKPLQPLVFIKLPVGSIKPNGWIKKYLELQRDGLTGKLGEISAWLEKKNNAWFSGTGQGDHGWEEVPYWLKGYGDLGYILNDKSIIDETKLWLEKVFQSQRKDGYFGPGEVVRNKENQVVKIPDLWPNMIMLWCLQSYYEYSNDKRVIAFMTNYFHWQATVPDSLLLRTYWENSRGGDNLYSIYWLYNQTGEKSLLDLGTKIFRNTANWNQQNNLPNWHNVNIAQSFREPATYYMQTKDSSLLQATYNNFHLVRNIYGQVPGGMFGADEDARKGYTDPRQAVETCGMVEQMASDEILSGITGDPMWADNCENVAFNTYPAAVMPDFRGLRYLTAPNMVVSDSKDHSPGIENSGPFLTMNPFSSRCCQHNHSQGWPYYEEHLWMATPDNGIAAMMYNSSEVTAKVGDKKGKSVVLKQTTHYPFDENIKIEVSTSSPVNFPLYLRIPRWCREAKVSVNGNPVGIHASPSSYIRLENKWKQGDVIELRLPMQLSLQLWTQNKNSVSVNYGPLTFSLKIKEYYQKVSSKESAIGDSKWQPDADQTKWPAYNIYPASMWNYGLELNDKPLSEQFQIVKKQWPASNFPFDQKDMPLMLKAKGKLIPEWTIDKYGLCGVLPESPVNVHTEEQEIELIPMGAARLRVSAFPVVKDERVSE</sequence>
<protein>
    <recommendedName>
        <fullName evidence="6">DUF1680 family protein</fullName>
    </recommendedName>
</protein>
<dbReference type="InterPro" id="IPR049046">
    <property type="entry name" value="Beta-AFase-like_GH127_middle"/>
</dbReference>
<feature type="chain" id="PRO_5018008433" description="DUF1680 family protein" evidence="1">
    <location>
        <begin position="25"/>
        <end position="700"/>
    </location>
</feature>
<evidence type="ECO:0000259" key="3">
    <source>
        <dbReference type="Pfam" id="PF20736"/>
    </source>
</evidence>
<evidence type="ECO:0000256" key="1">
    <source>
        <dbReference type="SAM" id="SignalP"/>
    </source>
</evidence>
<accession>A0A3M9NBX4</accession>
<evidence type="ECO:0000313" key="4">
    <source>
        <dbReference type="EMBL" id="RNI35299.1"/>
    </source>
</evidence>
<dbReference type="SUPFAM" id="SSF48208">
    <property type="entry name" value="Six-hairpin glycosidases"/>
    <property type="match status" value="1"/>
</dbReference>
<gene>
    <name evidence="4" type="ORF">EFY79_13690</name>
</gene>
<dbReference type="Pfam" id="PF20736">
    <property type="entry name" value="Glyco_hydro127M"/>
    <property type="match status" value="1"/>
</dbReference>
<dbReference type="InterPro" id="IPR008928">
    <property type="entry name" value="6-hairpin_glycosidase_sf"/>
</dbReference>
<evidence type="ECO:0000259" key="2">
    <source>
        <dbReference type="Pfam" id="PF07944"/>
    </source>
</evidence>
<proteinExistence type="predicted"/>
<reference evidence="4 5" key="1">
    <citation type="submission" date="2018-11" db="EMBL/GenBank/DDBJ databases">
        <title>Draft genome sequence of Ferruginibacter sp. BO-59.</title>
        <authorList>
            <person name="Im W.T."/>
        </authorList>
    </citation>
    <scope>NUCLEOTIDE SEQUENCE [LARGE SCALE GENOMIC DNA]</scope>
    <source>
        <strain evidence="4 5">BO-59</strain>
    </source>
</reference>
<dbReference type="Proteomes" id="UP000267223">
    <property type="component" value="Unassembled WGS sequence"/>
</dbReference>
<feature type="signal peptide" evidence="1">
    <location>
        <begin position="1"/>
        <end position="24"/>
    </location>
</feature>
<comment type="caution">
    <text evidence="4">The sequence shown here is derived from an EMBL/GenBank/DDBJ whole genome shotgun (WGS) entry which is preliminary data.</text>
</comment>
<evidence type="ECO:0008006" key="6">
    <source>
        <dbReference type="Google" id="ProtNLM"/>
    </source>
</evidence>
<evidence type="ECO:0000313" key="5">
    <source>
        <dbReference type="Proteomes" id="UP000267223"/>
    </source>
</evidence>
<dbReference type="AlphaFoldDB" id="A0A3M9NBX4"/>